<keyword evidence="9" id="KW-1185">Reference proteome</keyword>
<dbReference type="InterPro" id="IPR013762">
    <property type="entry name" value="Integrase-like_cat_sf"/>
</dbReference>
<dbReference type="Gene3D" id="1.10.150.130">
    <property type="match status" value="1"/>
</dbReference>
<dbReference type="EMBL" id="JAENIL010000016">
    <property type="protein sequence ID" value="MBK1877203.1"/>
    <property type="molecule type" value="Genomic_DNA"/>
</dbReference>
<evidence type="ECO:0000256" key="5">
    <source>
        <dbReference type="PROSITE-ProRule" id="PRU01248"/>
    </source>
</evidence>
<evidence type="ECO:0000313" key="8">
    <source>
        <dbReference type="EMBL" id="MBK1877203.1"/>
    </source>
</evidence>
<dbReference type="AlphaFoldDB" id="A0A934S156"/>
<evidence type="ECO:0000313" key="9">
    <source>
        <dbReference type="Proteomes" id="UP000617628"/>
    </source>
</evidence>
<dbReference type="PROSITE" id="PS51898">
    <property type="entry name" value="TYR_RECOMBINASE"/>
    <property type="match status" value="1"/>
</dbReference>
<dbReference type="InterPro" id="IPR004107">
    <property type="entry name" value="Integrase_SAM-like_N"/>
</dbReference>
<evidence type="ECO:0000256" key="4">
    <source>
        <dbReference type="ARBA" id="ARBA00023172"/>
    </source>
</evidence>
<dbReference type="NCBIfam" id="TIGR02249">
    <property type="entry name" value="integrase_gron"/>
    <property type="match status" value="1"/>
</dbReference>
<dbReference type="Proteomes" id="UP000617628">
    <property type="component" value="Unassembled WGS sequence"/>
</dbReference>
<dbReference type="PANTHER" id="PTHR30349">
    <property type="entry name" value="PHAGE INTEGRASE-RELATED"/>
    <property type="match status" value="1"/>
</dbReference>
<keyword evidence="2" id="KW-0229">DNA integration</keyword>
<name>A0A934S156_9BACT</name>
<accession>A0A934S156</accession>
<dbReference type="InterPro" id="IPR044068">
    <property type="entry name" value="CB"/>
</dbReference>
<dbReference type="InterPro" id="IPR050090">
    <property type="entry name" value="Tyrosine_recombinase_XerCD"/>
</dbReference>
<sequence>MIKIPKNVLNLFQDKLEQEQIPERQRPFYEMWLRFYLDFCDRNDCPEKAPNSVDLFVINLESRGKGQFQQRQAARAVKIFQALSEQVPPSLWDQTIEHLERKIATLQYSGKTLSTYRHWVRAFRDYLEEKDPGSVTAADAAKFFTHLAVDRKVVAATQNQAFNSLLFLFAKVWDRPFKGFDGVVRAKRSNYIPTVLSRKEVDLVLDKASHPMGLIMRMMYGCGLRLSESVNIRINNLCFETGLLTIRNGKGNKDRTVPLPRSITDELRKQIRRVEALHVKDLESGYDGAFMPTAMSRKFRSASKQLGWQWLFPARQLTHVPTSGETRRYHAHESKVSAAIRQAALEAGMHKRVTAHTFRHTYATHLLQANYDIRTIQRLLGHSDVKTTMIYTHIVDSGTVKEPKSPLDF</sequence>
<organism evidence="8 9">
    <name type="scientific">Pelagicoccus mobilis</name>
    <dbReference type="NCBI Taxonomy" id="415221"/>
    <lineage>
        <taxon>Bacteria</taxon>
        <taxon>Pseudomonadati</taxon>
        <taxon>Verrucomicrobiota</taxon>
        <taxon>Opitutia</taxon>
        <taxon>Puniceicoccales</taxon>
        <taxon>Pelagicoccaceae</taxon>
        <taxon>Pelagicoccus</taxon>
    </lineage>
</organism>
<evidence type="ECO:0000256" key="3">
    <source>
        <dbReference type="ARBA" id="ARBA00023125"/>
    </source>
</evidence>
<comment type="similarity">
    <text evidence="1">Belongs to the 'phage' integrase family.</text>
</comment>
<dbReference type="PANTHER" id="PTHR30349:SF64">
    <property type="entry name" value="PROPHAGE INTEGRASE INTD-RELATED"/>
    <property type="match status" value="1"/>
</dbReference>
<evidence type="ECO:0000256" key="1">
    <source>
        <dbReference type="ARBA" id="ARBA00008857"/>
    </source>
</evidence>
<gene>
    <name evidence="8" type="ORF">JIN87_10005</name>
</gene>
<proteinExistence type="inferred from homology"/>
<evidence type="ECO:0000256" key="2">
    <source>
        <dbReference type="ARBA" id="ARBA00022908"/>
    </source>
</evidence>
<dbReference type="GO" id="GO:0006310">
    <property type="term" value="P:DNA recombination"/>
    <property type="evidence" value="ECO:0007669"/>
    <property type="project" value="UniProtKB-KW"/>
</dbReference>
<dbReference type="InterPro" id="IPR011010">
    <property type="entry name" value="DNA_brk_join_enz"/>
</dbReference>
<dbReference type="Pfam" id="PF00589">
    <property type="entry name" value="Phage_integrase"/>
    <property type="match status" value="1"/>
</dbReference>
<dbReference type="Gene3D" id="1.10.443.10">
    <property type="entry name" value="Intergrase catalytic core"/>
    <property type="match status" value="1"/>
</dbReference>
<comment type="caution">
    <text evidence="8">The sequence shown here is derived from an EMBL/GenBank/DDBJ whole genome shotgun (WGS) entry which is preliminary data.</text>
</comment>
<dbReference type="GO" id="GO:0003677">
    <property type="term" value="F:DNA binding"/>
    <property type="evidence" value="ECO:0007669"/>
    <property type="project" value="UniProtKB-UniRule"/>
</dbReference>
<dbReference type="GO" id="GO:0015074">
    <property type="term" value="P:DNA integration"/>
    <property type="evidence" value="ECO:0007669"/>
    <property type="project" value="UniProtKB-KW"/>
</dbReference>
<dbReference type="PROSITE" id="PS51900">
    <property type="entry name" value="CB"/>
    <property type="match status" value="1"/>
</dbReference>
<keyword evidence="3 5" id="KW-0238">DNA-binding</keyword>
<feature type="domain" description="Tyr recombinase" evidence="6">
    <location>
        <begin position="191"/>
        <end position="405"/>
    </location>
</feature>
<keyword evidence="4" id="KW-0233">DNA recombination</keyword>
<reference evidence="8" key="1">
    <citation type="submission" date="2021-01" db="EMBL/GenBank/DDBJ databases">
        <title>Modified the classification status of verrucomicrobia.</title>
        <authorList>
            <person name="Feng X."/>
        </authorList>
    </citation>
    <scope>NUCLEOTIDE SEQUENCE</scope>
    <source>
        <strain evidence="8">KCTC 13126</strain>
    </source>
</reference>
<dbReference type="InterPro" id="IPR011946">
    <property type="entry name" value="Integrase_integron-type"/>
</dbReference>
<feature type="domain" description="Core-binding (CB)" evidence="7">
    <location>
        <begin position="93"/>
        <end position="173"/>
    </location>
</feature>
<dbReference type="InterPro" id="IPR002104">
    <property type="entry name" value="Integrase_catalytic"/>
</dbReference>
<dbReference type="InterPro" id="IPR010998">
    <property type="entry name" value="Integrase_recombinase_N"/>
</dbReference>
<dbReference type="RefSeq" id="WP_200355419.1">
    <property type="nucleotide sequence ID" value="NZ_JAENIL010000016.1"/>
</dbReference>
<protein>
    <submittedName>
        <fullName evidence="8">Integron integrase</fullName>
    </submittedName>
</protein>
<evidence type="ECO:0000259" key="7">
    <source>
        <dbReference type="PROSITE" id="PS51900"/>
    </source>
</evidence>
<evidence type="ECO:0000259" key="6">
    <source>
        <dbReference type="PROSITE" id="PS51898"/>
    </source>
</evidence>
<dbReference type="SUPFAM" id="SSF56349">
    <property type="entry name" value="DNA breaking-rejoining enzymes"/>
    <property type="match status" value="1"/>
</dbReference>
<dbReference type="Pfam" id="PF13495">
    <property type="entry name" value="Phage_int_SAM_4"/>
    <property type="match status" value="1"/>
</dbReference>